<evidence type="ECO:0000313" key="1">
    <source>
        <dbReference type="EMBL" id="KAH7903922.1"/>
    </source>
</evidence>
<protein>
    <submittedName>
        <fullName evidence="1">Uncharacterized protein</fullName>
    </submittedName>
</protein>
<organism evidence="1 2">
    <name type="scientific">Hygrophoropsis aurantiaca</name>
    <dbReference type="NCBI Taxonomy" id="72124"/>
    <lineage>
        <taxon>Eukaryota</taxon>
        <taxon>Fungi</taxon>
        <taxon>Dikarya</taxon>
        <taxon>Basidiomycota</taxon>
        <taxon>Agaricomycotina</taxon>
        <taxon>Agaricomycetes</taxon>
        <taxon>Agaricomycetidae</taxon>
        <taxon>Boletales</taxon>
        <taxon>Coniophorineae</taxon>
        <taxon>Hygrophoropsidaceae</taxon>
        <taxon>Hygrophoropsis</taxon>
    </lineage>
</organism>
<name>A0ACB7ZT97_9AGAM</name>
<comment type="caution">
    <text evidence="1">The sequence shown here is derived from an EMBL/GenBank/DDBJ whole genome shotgun (WGS) entry which is preliminary data.</text>
</comment>
<proteinExistence type="predicted"/>
<gene>
    <name evidence="1" type="ORF">BJ138DRAFT_1188251</name>
</gene>
<accession>A0ACB7ZT97</accession>
<dbReference type="EMBL" id="MU268692">
    <property type="protein sequence ID" value="KAH7903922.1"/>
    <property type="molecule type" value="Genomic_DNA"/>
</dbReference>
<evidence type="ECO:0000313" key="2">
    <source>
        <dbReference type="Proteomes" id="UP000790377"/>
    </source>
</evidence>
<sequence length="456" mass="51619">MLAMAATPSEGVEREWSHINPVAMSTRLMGPGAHHDTLDDHWGAWNWRKTVGLGQHLLKKMREALPMKAKHRALHKALTTTFPAETITEWRATIDQWQEDPTQPSPYQEAVVNVTLSSVLKKLEAEERAFSSTQSNSAITHETTATSFLAMGLELEQQQRNIRAKAKEIKGDSNTIKKQSLDEQRTTLASRIETWQSIQVLYMPGIAHVRQMCPTRTNALVDDERVKKSEDIMLHLPSTLPISIRATGCVEGLLEKEKQLRLAEAEDTLGALRRQLLITTGVFNFKKTHISGTGQKPNTRARAMLTRLMDKARNHADRYRAARRALVALDPEGDWKAMLKVLHTEDIRGPRRTEDEASEGNREISWIWVSGRQRDTRMGTDEIAEGLRIEWAKSDARAQRWDEEVELLNEEMRRVLGQSLAIDRKFNSSSVSMISPMIGLIVRSSEYKSSSSEQLG</sequence>
<dbReference type="Proteomes" id="UP000790377">
    <property type="component" value="Unassembled WGS sequence"/>
</dbReference>
<reference evidence="1" key="1">
    <citation type="journal article" date="2021" name="New Phytol.">
        <title>Evolutionary innovations through gain and loss of genes in the ectomycorrhizal Boletales.</title>
        <authorList>
            <person name="Wu G."/>
            <person name="Miyauchi S."/>
            <person name="Morin E."/>
            <person name="Kuo A."/>
            <person name="Drula E."/>
            <person name="Varga T."/>
            <person name="Kohler A."/>
            <person name="Feng B."/>
            <person name="Cao Y."/>
            <person name="Lipzen A."/>
            <person name="Daum C."/>
            <person name="Hundley H."/>
            <person name="Pangilinan J."/>
            <person name="Johnson J."/>
            <person name="Barry K."/>
            <person name="LaButti K."/>
            <person name="Ng V."/>
            <person name="Ahrendt S."/>
            <person name="Min B."/>
            <person name="Choi I.G."/>
            <person name="Park H."/>
            <person name="Plett J.M."/>
            <person name="Magnuson J."/>
            <person name="Spatafora J.W."/>
            <person name="Nagy L.G."/>
            <person name="Henrissat B."/>
            <person name="Grigoriev I.V."/>
            <person name="Yang Z.L."/>
            <person name="Xu J."/>
            <person name="Martin F.M."/>
        </authorList>
    </citation>
    <scope>NUCLEOTIDE SEQUENCE</scope>
    <source>
        <strain evidence="1">ATCC 28755</strain>
    </source>
</reference>
<keyword evidence="2" id="KW-1185">Reference proteome</keyword>